<evidence type="ECO:0000256" key="1">
    <source>
        <dbReference type="ARBA" id="ARBA00001933"/>
    </source>
</evidence>
<dbReference type="InterPro" id="IPR015422">
    <property type="entry name" value="PyrdxlP-dep_Trfase_small"/>
</dbReference>
<reference evidence="5" key="1">
    <citation type="journal article" date="2015" name="Nature">
        <title>Complex archaea that bridge the gap between prokaryotes and eukaryotes.</title>
        <authorList>
            <person name="Spang A."/>
            <person name="Saw J.H."/>
            <person name="Jorgensen S.L."/>
            <person name="Zaremba-Niedzwiedzka K."/>
            <person name="Martijn J."/>
            <person name="Lind A.E."/>
            <person name="van Eijk R."/>
            <person name="Schleper C."/>
            <person name="Guy L."/>
            <person name="Ettema T.J."/>
        </authorList>
    </citation>
    <scope>NUCLEOTIDE SEQUENCE</scope>
</reference>
<evidence type="ECO:0008006" key="6">
    <source>
        <dbReference type="Google" id="ProtNLM"/>
    </source>
</evidence>
<dbReference type="InterPro" id="IPR050103">
    <property type="entry name" value="Class-III_PLP-dep_AT"/>
</dbReference>
<keyword evidence="3" id="KW-0808">Transferase</keyword>
<comment type="caution">
    <text evidence="5">The sequence shown here is derived from an EMBL/GenBank/DDBJ whole genome shotgun (WGS) entry which is preliminary data.</text>
</comment>
<dbReference type="PANTHER" id="PTHR11986">
    <property type="entry name" value="AMINOTRANSFERASE CLASS III"/>
    <property type="match status" value="1"/>
</dbReference>
<dbReference type="SUPFAM" id="SSF53383">
    <property type="entry name" value="PLP-dependent transferases"/>
    <property type="match status" value="1"/>
</dbReference>
<dbReference type="Gene3D" id="3.40.640.10">
    <property type="entry name" value="Type I PLP-dependent aspartate aminotransferase-like (Major domain)"/>
    <property type="match status" value="1"/>
</dbReference>
<comment type="cofactor">
    <cofactor evidence="1">
        <name>pyridoxal 5'-phosphate</name>
        <dbReference type="ChEBI" id="CHEBI:597326"/>
    </cofactor>
</comment>
<accession>A0A0F9N459</accession>
<organism evidence="5">
    <name type="scientific">marine sediment metagenome</name>
    <dbReference type="NCBI Taxonomy" id="412755"/>
    <lineage>
        <taxon>unclassified sequences</taxon>
        <taxon>metagenomes</taxon>
        <taxon>ecological metagenomes</taxon>
    </lineage>
</organism>
<dbReference type="GO" id="GO:0008483">
    <property type="term" value="F:transaminase activity"/>
    <property type="evidence" value="ECO:0007669"/>
    <property type="project" value="UniProtKB-KW"/>
</dbReference>
<dbReference type="InterPro" id="IPR015421">
    <property type="entry name" value="PyrdxlP-dep_Trfase_major"/>
</dbReference>
<dbReference type="GO" id="GO:0042802">
    <property type="term" value="F:identical protein binding"/>
    <property type="evidence" value="ECO:0007669"/>
    <property type="project" value="TreeGrafter"/>
</dbReference>
<evidence type="ECO:0000256" key="3">
    <source>
        <dbReference type="ARBA" id="ARBA00022679"/>
    </source>
</evidence>
<dbReference type="CDD" id="cd00610">
    <property type="entry name" value="OAT_like"/>
    <property type="match status" value="1"/>
</dbReference>
<evidence type="ECO:0000256" key="2">
    <source>
        <dbReference type="ARBA" id="ARBA00022576"/>
    </source>
</evidence>
<proteinExistence type="predicted"/>
<dbReference type="Gene3D" id="3.90.1150.10">
    <property type="entry name" value="Aspartate Aminotransferase, domain 1"/>
    <property type="match status" value="1"/>
</dbReference>
<dbReference type="PANTHER" id="PTHR11986:SF79">
    <property type="entry name" value="ACETYLORNITHINE AMINOTRANSFERASE, MITOCHONDRIAL"/>
    <property type="match status" value="1"/>
</dbReference>
<evidence type="ECO:0000313" key="5">
    <source>
        <dbReference type="EMBL" id="KKM76277.1"/>
    </source>
</evidence>
<dbReference type="GO" id="GO:0030170">
    <property type="term" value="F:pyridoxal phosphate binding"/>
    <property type="evidence" value="ECO:0007669"/>
    <property type="project" value="InterPro"/>
</dbReference>
<dbReference type="Pfam" id="PF00202">
    <property type="entry name" value="Aminotran_3"/>
    <property type="match status" value="1"/>
</dbReference>
<dbReference type="AlphaFoldDB" id="A0A0F9N459"/>
<protein>
    <recommendedName>
        <fullName evidence="6">Aspartate aminotransferase family protein</fullName>
    </recommendedName>
</protein>
<dbReference type="InterPro" id="IPR005814">
    <property type="entry name" value="Aminotrans_3"/>
</dbReference>
<name>A0A0F9N459_9ZZZZ</name>
<sequence>MSDSPKKKFIGTLSQKELVKLYSKHVNGPKVRMFKSFGLGFIPGERKGIKLKTLEGLRKGEPPLELYNCRSSGGVFNLGHQNPRIIEFLKNALDGGLDLGDHLLLSEWRALLGKKLAELMPPGITKTTFGVGGGEAVDCAIKFSRAYTKRKGCISAIGGYHGHTGFALLTGDPEFKDPFLWNLPEFQQIPFGDIDVMRKTVTEDVACVILETIPASGGVLIAPEGYFAEVREICDEKGVMMINDEVQTGLGRTGIFWAIYGGLYPNEKVVPDFIVCAKGMSSGIYPLSTCSYKPFIEKAVFKDDPFAQVSTTGGSDLGCAIAHEMLKIQSDPKFLDHVKEIGKLFGSGLKEIVEENSEILREERGRGLMWGLEFFKKEDSQLGMLSIIKEGVLLNYCANKKDTQIIMPPLIVQKEELSEILSRIKVGLTNLKKLKK</sequence>
<dbReference type="InterPro" id="IPR015424">
    <property type="entry name" value="PyrdxlP-dep_Trfase"/>
</dbReference>
<gene>
    <name evidence="5" type="ORF">LCGC14_1381770</name>
</gene>
<evidence type="ECO:0000256" key="4">
    <source>
        <dbReference type="ARBA" id="ARBA00022898"/>
    </source>
</evidence>
<keyword evidence="2" id="KW-0032">Aminotransferase</keyword>
<dbReference type="EMBL" id="LAZR01008836">
    <property type="protein sequence ID" value="KKM76277.1"/>
    <property type="molecule type" value="Genomic_DNA"/>
</dbReference>
<keyword evidence="4" id="KW-0663">Pyridoxal phosphate</keyword>